<protein>
    <recommendedName>
        <fullName evidence="1">DDE-1 domain-containing protein</fullName>
    </recommendedName>
</protein>
<gene>
    <name evidence="2" type="ORF">HOO65_080073</name>
</gene>
<evidence type="ECO:0000313" key="3">
    <source>
        <dbReference type="Proteomes" id="UP001610728"/>
    </source>
</evidence>
<accession>A0ABR4MA58</accession>
<feature type="domain" description="DDE-1" evidence="1">
    <location>
        <begin position="106"/>
        <end position="189"/>
    </location>
</feature>
<dbReference type="Pfam" id="PF03184">
    <property type="entry name" value="DDE_1"/>
    <property type="match status" value="1"/>
</dbReference>
<evidence type="ECO:0000259" key="1">
    <source>
        <dbReference type="Pfam" id="PF03184"/>
    </source>
</evidence>
<dbReference type="RefSeq" id="XP_070856304.1">
    <property type="nucleotide sequence ID" value="XM_071004208.1"/>
</dbReference>
<comment type="caution">
    <text evidence="2">The sequence shown here is derived from an EMBL/GenBank/DDBJ whole genome shotgun (WGS) entry which is preliminary data.</text>
</comment>
<proteinExistence type="predicted"/>
<keyword evidence="3" id="KW-1185">Reference proteome</keyword>
<dbReference type="EMBL" id="JABSNW010000008">
    <property type="protein sequence ID" value="KAL2885123.1"/>
    <property type="molecule type" value="Genomic_DNA"/>
</dbReference>
<name>A0ABR4MA58_9PEZI</name>
<dbReference type="Proteomes" id="UP001610728">
    <property type="component" value="Unassembled WGS sequence"/>
</dbReference>
<dbReference type="InterPro" id="IPR004875">
    <property type="entry name" value="DDE_SF_endonuclease_dom"/>
</dbReference>
<sequence>MPMLIDPGFDKYLFVLLKLSAAAGDSFVRALVAEKYDYQRAKCRDPSIIRDWLRLVEDTIAKYGITLVDIYNFDETGFMMGLIASGMVVTSAGRHRKANSVQPGNQEWVTAIQVMNAKGWAIAPFIVVAGRYQLASWYQESNFPGDLAIATTHNGWTDNETGLEWLKHFDRHTKARSSGGYRLLIFDGS</sequence>
<evidence type="ECO:0000313" key="2">
    <source>
        <dbReference type="EMBL" id="KAL2885123.1"/>
    </source>
</evidence>
<organism evidence="2 3">
    <name type="scientific">Ceratocystis lukuohia</name>
    <dbReference type="NCBI Taxonomy" id="2019550"/>
    <lineage>
        <taxon>Eukaryota</taxon>
        <taxon>Fungi</taxon>
        <taxon>Dikarya</taxon>
        <taxon>Ascomycota</taxon>
        <taxon>Pezizomycotina</taxon>
        <taxon>Sordariomycetes</taxon>
        <taxon>Hypocreomycetidae</taxon>
        <taxon>Microascales</taxon>
        <taxon>Ceratocystidaceae</taxon>
        <taxon>Ceratocystis</taxon>
    </lineage>
</organism>
<reference evidence="2 3" key="1">
    <citation type="submission" date="2020-05" db="EMBL/GenBank/DDBJ databases">
        <title>Ceratocystis lukuohia genome.</title>
        <authorList>
            <person name="Harrington T.C."/>
            <person name="Kim K."/>
            <person name="Mayers C.G."/>
        </authorList>
    </citation>
    <scope>NUCLEOTIDE SEQUENCE [LARGE SCALE GENOMIC DNA]</scope>
    <source>
        <strain evidence="2 3">C4212</strain>
    </source>
</reference>
<dbReference type="GeneID" id="98120810"/>